<evidence type="ECO:0000256" key="2">
    <source>
        <dbReference type="ARBA" id="ARBA00022763"/>
    </source>
</evidence>
<organism evidence="7 8">
    <name type="scientific">Candidatus Protochlamydia amoebophila</name>
    <dbReference type="NCBI Taxonomy" id="362787"/>
    <lineage>
        <taxon>Bacteria</taxon>
        <taxon>Pseudomonadati</taxon>
        <taxon>Chlamydiota</taxon>
        <taxon>Chlamydiia</taxon>
        <taxon>Parachlamydiales</taxon>
        <taxon>Parachlamydiaceae</taxon>
        <taxon>Candidatus Protochlamydia</taxon>
    </lineage>
</organism>
<keyword evidence="5" id="KW-0742">SOS response</keyword>
<evidence type="ECO:0000256" key="1">
    <source>
        <dbReference type="ARBA" id="ARBA00010945"/>
    </source>
</evidence>
<comment type="similarity">
    <text evidence="1">Belongs to the DNA polymerase type-Y family.</text>
</comment>
<dbReference type="Proteomes" id="UP000031465">
    <property type="component" value="Unassembled WGS sequence"/>
</dbReference>
<dbReference type="AlphaFoldDB" id="A0A0C1JN82"/>
<dbReference type="InterPro" id="IPR050116">
    <property type="entry name" value="DNA_polymerase-Y"/>
</dbReference>
<gene>
    <name evidence="7" type="primary">impB</name>
    <name evidence="7" type="ORF">DB44_CS00130</name>
</gene>
<dbReference type="GO" id="GO:0005829">
    <property type="term" value="C:cytosol"/>
    <property type="evidence" value="ECO:0007669"/>
    <property type="project" value="TreeGrafter"/>
</dbReference>
<dbReference type="Pfam" id="PF11799">
    <property type="entry name" value="IMS_C"/>
    <property type="match status" value="1"/>
</dbReference>
<dbReference type="PANTHER" id="PTHR11076:SF34">
    <property type="entry name" value="PROTEIN UMUC"/>
    <property type="match status" value="1"/>
</dbReference>
<accession>A0A0C1JN82</accession>
<dbReference type="GO" id="GO:0009432">
    <property type="term" value="P:SOS response"/>
    <property type="evidence" value="ECO:0007669"/>
    <property type="project" value="UniProtKB-KW"/>
</dbReference>
<dbReference type="GO" id="GO:0003684">
    <property type="term" value="F:damaged DNA binding"/>
    <property type="evidence" value="ECO:0007669"/>
    <property type="project" value="InterPro"/>
</dbReference>
<evidence type="ECO:0000313" key="7">
    <source>
        <dbReference type="EMBL" id="KIC72011.1"/>
    </source>
</evidence>
<dbReference type="Pfam" id="PF13438">
    <property type="entry name" value="DUF4113"/>
    <property type="match status" value="1"/>
</dbReference>
<dbReference type="GO" id="GO:0042276">
    <property type="term" value="P:error-prone translesion synthesis"/>
    <property type="evidence" value="ECO:0007669"/>
    <property type="project" value="TreeGrafter"/>
</dbReference>
<dbReference type="GO" id="GO:0006281">
    <property type="term" value="P:DNA repair"/>
    <property type="evidence" value="ECO:0007669"/>
    <property type="project" value="UniProtKB-KW"/>
</dbReference>
<evidence type="ECO:0000256" key="3">
    <source>
        <dbReference type="ARBA" id="ARBA00023199"/>
    </source>
</evidence>
<feature type="domain" description="UmuC" evidence="6">
    <location>
        <begin position="19"/>
        <end position="202"/>
    </location>
</feature>
<dbReference type="CDD" id="cd01700">
    <property type="entry name" value="PolY_Pol_V_umuC"/>
    <property type="match status" value="1"/>
</dbReference>
<reference evidence="7 8" key="1">
    <citation type="journal article" date="2014" name="Mol. Biol. Evol.">
        <title>Massive expansion of Ubiquitination-related gene families within the Chlamydiae.</title>
        <authorList>
            <person name="Domman D."/>
            <person name="Collingro A."/>
            <person name="Lagkouvardos I."/>
            <person name="Gehre L."/>
            <person name="Weinmaier T."/>
            <person name="Rattei T."/>
            <person name="Subtil A."/>
            <person name="Horn M."/>
        </authorList>
    </citation>
    <scope>NUCLEOTIDE SEQUENCE [LARGE SCALE GENOMIC DNA]</scope>
    <source>
        <strain evidence="7 8">EI2</strain>
    </source>
</reference>
<evidence type="ECO:0000256" key="4">
    <source>
        <dbReference type="ARBA" id="ARBA00023204"/>
    </source>
</evidence>
<dbReference type="Pfam" id="PF00817">
    <property type="entry name" value="IMS"/>
    <property type="match status" value="1"/>
</dbReference>
<comment type="caution">
    <text evidence="7">The sequence shown here is derived from an EMBL/GenBank/DDBJ whole genome shotgun (WGS) entry which is preliminary data.</text>
</comment>
<dbReference type="GO" id="GO:0003887">
    <property type="term" value="F:DNA-directed DNA polymerase activity"/>
    <property type="evidence" value="ECO:0007669"/>
    <property type="project" value="TreeGrafter"/>
</dbReference>
<dbReference type="InterPro" id="IPR043128">
    <property type="entry name" value="Rev_trsase/Diguanyl_cyclase"/>
</dbReference>
<protein>
    <submittedName>
        <fullName evidence="7">Protein ImpB</fullName>
    </submittedName>
</protein>
<dbReference type="RefSeq" id="WP_052236369.1">
    <property type="nucleotide sequence ID" value="NZ_JSAN01000065.1"/>
</dbReference>
<keyword evidence="3" id="KW-0741">SOS mutagenesis</keyword>
<dbReference type="Gene3D" id="3.40.1170.60">
    <property type="match status" value="1"/>
</dbReference>
<dbReference type="PATRIC" id="fig|362787.3.peg.1048"/>
<proteinExistence type="inferred from homology"/>
<dbReference type="InterPro" id="IPR043502">
    <property type="entry name" value="DNA/RNA_pol_sf"/>
</dbReference>
<keyword evidence="4" id="KW-0234">DNA repair</keyword>
<dbReference type="InterPro" id="IPR001126">
    <property type="entry name" value="UmuC"/>
</dbReference>
<evidence type="ECO:0000259" key="6">
    <source>
        <dbReference type="PROSITE" id="PS50173"/>
    </source>
</evidence>
<dbReference type="PROSITE" id="PS50173">
    <property type="entry name" value="UMUC"/>
    <property type="match status" value="1"/>
</dbReference>
<dbReference type="PANTHER" id="PTHR11076">
    <property type="entry name" value="DNA REPAIR POLYMERASE UMUC / TRANSFERASE FAMILY MEMBER"/>
    <property type="match status" value="1"/>
</dbReference>
<dbReference type="SUPFAM" id="SSF56672">
    <property type="entry name" value="DNA/RNA polymerases"/>
    <property type="match status" value="1"/>
</dbReference>
<dbReference type="InterPro" id="IPR025188">
    <property type="entry name" value="DUF4113"/>
</dbReference>
<keyword evidence="2" id="KW-0227">DNA damage</keyword>
<dbReference type="InterPro" id="IPR017961">
    <property type="entry name" value="DNA_pol_Y-fam_little_finger"/>
</dbReference>
<dbReference type="Gene3D" id="3.30.70.270">
    <property type="match status" value="1"/>
</dbReference>
<name>A0A0C1JN82_9BACT</name>
<evidence type="ECO:0000313" key="8">
    <source>
        <dbReference type="Proteomes" id="UP000031465"/>
    </source>
</evidence>
<dbReference type="Gene3D" id="1.10.150.20">
    <property type="entry name" value="5' to 3' exonuclease, C-terminal subdomain"/>
    <property type="match status" value="1"/>
</dbReference>
<evidence type="ECO:0000256" key="5">
    <source>
        <dbReference type="ARBA" id="ARBA00023236"/>
    </source>
</evidence>
<sequence length="436" mass="49445">MSFTLSNSDCVESLSKDQFILVDCNNFYVSCERLFNPNLEKKPVVVLSNNDGCVISRSQEAKLLGVKMGEPYFQIKALCESRNIQVFSSNYALYGDISERIMNLLFEHAPDLDIYSIDEAFLKYPSSVAPSDLVSLCHELQKKVKKWVGMPISLGLANTKTLAKMANDLAKKIQNSYVFDLNSSVRQKVLQNYLIGDVWGIGRNLKEKLNGMNIHTAWEYAQMDPSIIRKRLGVIGERILWELRGVSCLESDEKVSKKSLLYSRSFGHVLSEITPLSEALSTYVYTVAEKLRAQGSLAKALYIFLEYQIQPGKKMRYYDSITEIFPAPTKDTGEMIKAAKRGLNKIFRREERYKKCGVILLDLLPESSSNSDLFLNPVDPKRTQLMNTMDALNARFGKKKLFFGAMGTDVSWKSRKDCSSKHNPSNWQQLPIVLAK</sequence>
<dbReference type="EMBL" id="JSAN01000065">
    <property type="protein sequence ID" value="KIC72011.1"/>
    <property type="molecule type" value="Genomic_DNA"/>
</dbReference>